<dbReference type="Pfam" id="PF20162">
    <property type="entry name" value="Etd1"/>
    <property type="match status" value="1"/>
</dbReference>
<feature type="region of interest" description="Disordered" evidence="1">
    <location>
        <begin position="594"/>
        <end position="638"/>
    </location>
</feature>
<gene>
    <name evidence="2" type="ORF">BGZ80_002741</name>
</gene>
<feature type="compositionally biased region" description="Low complexity" evidence="1">
    <location>
        <begin position="599"/>
        <end position="623"/>
    </location>
</feature>
<feature type="compositionally biased region" description="Basic residues" evidence="1">
    <location>
        <begin position="817"/>
        <end position="830"/>
    </location>
</feature>
<feature type="compositionally biased region" description="Acidic residues" evidence="1">
    <location>
        <begin position="411"/>
        <end position="423"/>
    </location>
</feature>
<feature type="compositionally biased region" description="Polar residues" evidence="1">
    <location>
        <begin position="425"/>
        <end position="439"/>
    </location>
</feature>
<dbReference type="GO" id="GO:1902412">
    <property type="term" value="P:regulation of mitotic cytokinesis"/>
    <property type="evidence" value="ECO:0007669"/>
    <property type="project" value="InterPro"/>
</dbReference>
<feature type="region of interest" description="Disordered" evidence="1">
    <location>
        <begin position="268"/>
        <end position="327"/>
    </location>
</feature>
<dbReference type="AlphaFoldDB" id="A0A9P6N1M4"/>
<keyword evidence="3" id="KW-1185">Reference proteome</keyword>
<feature type="region of interest" description="Disordered" evidence="1">
    <location>
        <begin position="184"/>
        <end position="204"/>
    </location>
</feature>
<feature type="region of interest" description="Disordered" evidence="1">
    <location>
        <begin position="401"/>
        <end position="509"/>
    </location>
</feature>
<organism evidence="2 3">
    <name type="scientific">Entomortierella chlamydospora</name>
    <dbReference type="NCBI Taxonomy" id="101097"/>
    <lineage>
        <taxon>Eukaryota</taxon>
        <taxon>Fungi</taxon>
        <taxon>Fungi incertae sedis</taxon>
        <taxon>Mucoromycota</taxon>
        <taxon>Mortierellomycotina</taxon>
        <taxon>Mortierellomycetes</taxon>
        <taxon>Mortierellales</taxon>
        <taxon>Mortierellaceae</taxon>
        <taxon>Entomortierella</taxon>
    </lineage>
</organism>
<feature type="compositionally biased region" description="Low complexity" evidence="1">
    <location>
        <begin position="661"/>
        <end position="700"/>
    </location>
</feature>
<dbReference type="GO" id="GO:0005096">
    <property type="term" value="F:GTPase activator activity"/>
    <property type="evidence" value="ECO:0007669"/>
    <property type="project" value="InterPro"/>
</dbReference>
<accession>A0A9P6N1M4</accession>
<evidence type="ECO:0000256" key="1">
    <source>
        <dbReference type="SAM" id="MobiDB-lite"/>
    </source>
</evidence>
<comment type="caution">
    <text evidence="2">The sequence shown here is derived from an EMBL/GenBank/DDBJ whole genome shotgun (WGS) entry which is preliminary data.</text>
</comment>
<sequence>MPALNPHPPPPPSHTLALGSDFALDSDPDLRLPHLVFASGAVGTASALGHVFGRPLQVKETVPCSSQDCTQLQKELQQTMIQQAQSPSHTFQQQCSVHKRFRLFRQRPRKCPVHSQSSGPNYVLPPTTVHPLVVHPDKILLDHNEDPIQTKSWKTTLTSSPSASSHLSSYSSISLSLSTSSFNHGSDGEGYNNNTFQFSKKKKKQSKKEQQQLRCLCYLDASLNQDDTPKQAKVRSQVLPASWYPQKRQKETSRLRKILNESAIFHWSKSHRQQQQPQHDPQQQQDIGVQGYSRSSIEQISRSQAKLNDASQRNSLAGTDFSDEGNHSLSDVEYDEYGAYFANNHLHQVSFQDHYSSKSRSSRPGDDLKAISRHQAELSQLPGPSGHREFRVDDMQPIHENRPLASTFVADNDDDDDEDEDWDVQSIQSDSGAPSSSPMYSVDARGPTSYSTAALPLSPPSKSYLKKPSSANLNSPRRQRCVSLPADSAPQGFRVKSTPSENWDEDFDIDSGDISVPTKVVESQISLQMDIDNIKDFALQIEDLKSLRASLRLASSSLKAKNPKKHQDLSMLFQRDWEQAEVIIDLGEIAQTSTSGNTGPALAAGPLSLLSGKSSPSNISKSGSHNHRQPALSTAGTATLTSSAPATLGFATSEGASPLLSSTERSISQSSSITGTTIAGSSTSGDSETDVASRASSRSSTRLETAVEGLAIAQLEKRRSNLRSGVTPLQPMKESYSSPADLCTTPVTPLPNELLAKETDDSGIYSSSPESDLHLRWDRHNKEDSSATLRAVPMPSNSSSGGGAGGVQAEIDASFRRYQKSSHHSKKRSNNQHVTGDDADDDEEEDDGYESYGYGDGSSIGIITPIPSDRHMQVLKDILMEGLGSDVARQYMFKHGEQDHVRFSVEVIPGLLGHLKSLQQRLGDQLIELQQLTVLV</sequence>
<reference evidence="2" key="1">
    <citation type="journal article" date="2020" name="Fungal Divers.">
        <title>Resolving the Mortierellaceae phylogeny through synthesis of multi-gene phylogenetics and phylogenomics.</title>
        <authorList>
            <person name="Vandepol N."/>
            <person name="Liber J."/>
            <person name="Desiro A."/>
            <person name="Na H."/>
            <person name="Kennedy M."/>
            <person name="Barry K."/>
            <person name="Grigoriev I.V."/>
            <person name="Miller A.N."/>
            <person name="O'Donnell K."/>
            <person name="Stajich J.E."/>
            <person name="Bonito G."/>
        </authorList>
    </citation>
    <scope>NUCLEOTIDE SEQUENCE</scope>
    <source>
        <strain evidence="2">NRRL 2769</strain>
    </source>
</reference>
<dbReference type="Proteomes" id="UP000703661">
    <property type="component" value="Unassembled WGS sequence"/>
</dbReference>
<dbReference type="EMBL" id="JAAAID010000169">
    <property type="protein sequence ID" value="KAG0021272.1"/>
    <property type="molecule type" value="Genomic_DNA"/>
</dbReference>
<feature type="region of interest" description="Disordered" evidence="1">
    <location>
        <begin position="657"/>
        <end position="703"/>
    </location>
</feature>
<feature type="compositionally biased region" description="Low complexity" evidence="1">
    <location>
        <begin position="449"/>
        <end position="471"/>
    </location>
</feature>
<dbReference type="InterPro" id="IPR045342">
    <property type="entry name" value="Etd1"/>
</dbReference>
<feature type="compositionally biased region" description="Low complexity" evidence="1">
    <location>
        <begin position="293"/>
        <end position="304"/>
    </location>
</feature>
<feature type="region of interest" description="Disordered" evidence="1">
    <location>
        <begin position="722"/>
        <end position="744"/>
    </location>
</feature>
<proteinExistence type="predicted"/>
<evidence type="ECO:0000313" key="2">
    <source>
        <dbReference type="EMBL" id="KAG0021272.1"/>
    </source>
</evidence>
<feature type="compositionally biased region" description="Acidic residues" evidence="1">
    <location>
        <begin position="837"/>
        <end position="849"/>
    </location>
</feature>
<protein>
    <submittedName>
        <fullName evidence="2">Uncharacterized protein</fullName>
    </submittedName>
</protein>
<feature type="compositionally biased region" description="Low complexity" evidence="1">
    <location>
        <begin position="273"/>
        <end position="286"/>
    </location>
</feature>
<feature type="region of interest" description="Disordered" evidence="1">
    <location>
        <begin position="784"/>
        <end position="856"/>
    </location>
</feature>
<feature type="compositionally biased region" description="Polar residues" evidence="1">
    <location>
        <begin position="305"/>
        <end position="317"/>
    </location>
</feature>
<evidence type="ECO:0000313" key="3">
    <source>
        <dbReference type="Proteomes" id="UP000703661"/>
    </source>
</evidence>
<name>A0A9P6N1M4_9FUNG</name>